<feature type="transmembrane region" description="Helical" evidence="7">
    <location>
        <begin position="147"/>
        <end position="165"/>
    </location>
</feature>
<dbReference type="PROSITE" id="PS00237">
    <property type="entry name" value="G_PROTEIN_RECEP_F1_1"/>
    <property type="match status" value="1"/>
</dbReference>
<evidence type="ECO:0000256" key="3">
    <source>
        <dbReference type="ARBA" id="ARBA00022692"/>
    </source>
</evidence>
<keyword evidence="5 7" id="KW-0472">Membrane</keyword>
<dbReference type="InterPro" id="IPR017452">
    <property type="entry name" value="GPCR_Rhodpsn_7TM"/>
</dbReference>
<dbReference type="Gene3D" id="1.20.1070.10">
    <property type="entry name" value="Rhodopsin 7-helix transmembrane proteins"/>
    <property type="match status" value="1"/>
</dbReference>
<name>A0AAU9WRR6_9CNID</name>
<evidence type="ECO:0000313" key="9">
    <source>
        <dbReference type="EMBL" id="CAH3123763.1"/>
    </source>
</evidence>
<keyword evidence="3 6" id="KW-0812">Transmembrane</keyword>
<keyword evidence="2" id="KW-1003">Cell membrane</keyword>
<dbReference type="GO" id="GO:0005886">
    <property type="term" value="C:plasma membrane"/>
    <property type="evidence" value="ECO:0007669"/>
    <property type="project" value="UniProtKB-SubCell"/>
</dbReference>
<accession>A0AAU9WRR6</accession>
<dbReference type="EMBL" id="CALNXJ010000020">
    <property type="protein sequence ID" value="CAH3123763.1"/>
    <property type="molecule type" value="Genomic_DNA"/>
</dbReference>
<comment type="subcellular location">
    <subcellularLocation>
        <location evidence="1">Cell membrane</location>
        <topology evidence="1">Multi-pass membrane protein</topology>
    </subcellularLocation>
</comment>
<feature type="transmembrane region" description="Helical" evidence="7">
    <location>
        <begin position="104"/>
        <end position="126"/>
    </location>
</feature>
<feature type="domain" description="G-protein coupled receptors family 1 profile" evidence="8">
    <location>
        <begin position="44"/>
        <end position="281"/>
    </location>
</feature>
<dbReference type="GO" id="GO:0004930">
    <property type="term" value="F:G protein-coupled receptor activity"/>
    <property type="evidence" value="ECO:0007669"/>
    <property type="project" value="UniProtKB-KW"/>
</dbReference>
<feature type="transmembrane region" description="Helical" evidence="7">
    <location>
        <begin position="65"/>
        <end position="92"/>
    </location>
</feature>
<dbReference type="PRINTS" id="PR00237">
    <property type="entry name" value="GPCRRHODOPSN"/>
</dbReference>
<sequence length="304" mass="34469">MTGGKGNISQELTCLSISHESENTGVMITSMVLHIVVSILTALENLLVLVSILGSSSLRVSPSNILLCGLVLSDLCTGLISETCFITLQILVYQNKLNSCVFPTVHAIISSFLKEVSLFTVTAISIDRYFAIYFHLRYSEIVTEKRVRIALVCIWFISGIGSIAWSSGNVAFSQVMLVVTTVCLVAMFYTWTKIYQVMRRHQAQIHEQRNTPPHQIDMCRFKKSFTNTIYILMIFLVCYLPYLLISFIFSYKLNPTDATFSFAMIFYLCALLNSLLNPLLYCWRDHDIRNAAKQTVIKLFCSRQ</sequence>
<dbReference type="AlphaFoldDB" id="A0AAU9WRR6"/>
<protein>
    <recommendedName>
        <fullName evidence="8">G-protein coupled receptors family 1 profile domain-containing protein</fullName>
    </recommendedName>
</protein>
<dbReference type="Pfam" id="PF00001">
    <property type="entry name" value="7tm_1"/>
    <property type="match status" value="2"/>
</dbReference>
<comment type="similarity">
    <text evidence="6">Belongs to the G-protein coupled receptor 1 family.</text>
</comment>
<proteinExistence type="inferred from homology"/>
<dbReference type="InterPro" id="IPR000276">
    <property type="entry name" value="GPCR_Rhodpsn"/>
</dbReference>
<reference evidence="9 10" key="1">
    <citation type="submission" date="2022-05" db="EMBL/GenBank/DDBJ databases">
        <authorList>
            <consortium name="Genoscope - CEA"/>
            <person name="William W."/>
        </authorList>
    </citation>
    <scope>NUCLEOTIDE SEQUENCE [LARGE SCALE GENOMIC DNA]</scope>
</reference>
<evidence type="ECO:0000256" key="5">
    <source>
        <dbReference type="ARBA" id="ARBA00023136"/>
    </source>
</evidence>
<comment type="caution">
    <text evidence="9">The sequence shown here is derived from an EMBL/GenBank/DDBJ whole genome shotgun (WGS) entry which is preliminary data.</text>
</comment>
<evidence type="ECO:0000259" key="8">
    <source>
        <dbReference type="PROSITE" id="PS50262"/>
    </source>
</evidence>
<keyword evidence="6" id="KW-0675">Receptor</keyword>
<evidence type="ECO:0000256" key="4">
    <source>
        <dbReference type="ARBA" id="ARBA00022989"/>
    </source>
</evidence>
<organism evidence="9 10">
    <name type="scientific">Pocillopora meandrina</name>
    <dbReference type="NCBI Taxonomy" id="46732"/>
    <lineage>
        <taxon>Eukaryota</taxon>
        <taxon>Metazoa</taxon>
        <taxon>Cnidaria</taxon>
        <taxon>Anthozoa</taxon>
        <taxon>Hexacorallia</taxon>
        <taxon>Scleractinia</taxon>
        <taxon>Astrocoeniina</taxon>
        <taxon>Pocilloporidae</taxon>
        <taxon>Pocillopora</taxon>
    </lineage>
</organism>
<evidence type="ECO:0000256" key="1">
    <source>
        <dbReference type="ARBA" id="ARBA00004651"/>
    </source>
</evidence>
<dbReference type="PANTHER" id="PTHR22750">
    <property type="entry name" value="G-PROTEIN COUPLED RECEPTOR"/>
    <property type="match status" value="1"/>
</dbReference>
<keyword evidence="10" id="KW-1185">Reference proteome</keyword>
<keyword evidence="4 7" id="KW-1133">Transmembrane helix</keyword>
<evidence type="ECO:0000256" key="7">
    <source>
        <dbReference type="SAM" id="Phobius"/>
    </source>
</evidence>
<evidence type="ECO:0000313" key="10">
    <source>
        <dbReference type="Proteomes" id="UP001159428"/>
    </source>
</evidence>
<evidence type="ECO:0000256" key="6">
    <source>
        <dbReference type="RuleBase" id="RU000688"/>
    </source>
</evidence>
<gene>
    <name evidence="9" type="ORF">PMEA_00011512</name>
</gene>
<dbReference type="PROSITE" id="PS50262">
    <property type="entry name" value="G_PROTEIN_RECEP_F1_2"/>
    <property type="match status" value="1"/>
</dbReference>
<keyword evidence="6" id="KW-0297">G-protein coupled receptor</keyword>
<feature type="transmembrane region" description="Helical" evidence="7">
    <location>
        <begin position="31"/>
        <end position="53"/>
    </location>
</feature>
<dbReference type="SUPFAM" id="SSF81321">
    <property type="entry name" value="Family A G protein-coupled receptor-like"/>
    <property type="match status" value="1"/>
</dbReference>
<feature type="transmembrane region" description="Helical" evidence="7">
    <location>
        <begin position="171"/>
        <end position="191"/>
    </location>
</feature>
<evidence type="ECO:0000256" key="2">
    <source>
        <dbReference type="ARBA" id="ARBA00022475"/>
    </source>
</evidence>
<keyword evidence="6" id="KW-0807">Transducer</keyword>
<dbReference type="Proteomes" id="UP001159428">
    <property type="component" value="Unassembled WGS sequence"/>
</dbReference>
<feature type="transmembrane region" description="Helical" evidence="7">
    <location>
        <begin position="261"/>
        <end position="283"/>
    </location>
</feature>
<feature type="transmembrane region" description="Helical" evidence="7">
    <location>
        <begin position="228"/>
        <end position="249"/>
    </location>
</feature>
<dbReference type="CDD" id="cd00637">
    <property type="entry name" value="7tm_classA_rhodopsin-like"/>
    <property type="match status" value="1"/>
</dbReference>